<feature type="binding site" evidence="7">
    <location>
        <position position="185"/>
    </location>
    <ligand>
        <name>UDP-N-acetyl-alpha-D-muramoyl-L-alanyl-D-glutamate</name>
        <dbReference type="ChEBI" id="CHEBI:83900"/>
    </ligand>
</feature>
<dbReference type="InterPro" id="IPR005761">
    <property type="entry name" value="UDP-N-AcMur-Glu-dNH2Pim_ligase"/>
</dbReference>
<dbReference type="EC" id="6.3.2.13" evidence="7"/>
<keyword evidence="2 7" id="KW-0132">Cell division</keyword>
<dbReference type="PANTHER" id="PTHR23135">
    <property type="entry name" value="MUR LIGASE FAMILY MEMBER"/>
    <property type="match status" value="1"/>
</dbReference>
<feature type="domain" description="Mur ligase central" evidence="11">
    <location>
        <begin position="106"/>
        <end position="306"/>
    </location>
</feature>
<dbReference type="OrthoDB" id="9800958at2"/>
<protein>
    <recommendedName>
        <fullName evidence="7">UDP-N-acetylmuramoyl-L-alanyl-D-glutamate--2,6-diaminopimelate ligase</fullName>
        <ecNumber evidence="7">6.3.2.13</ecNumber>
    </recommendedName>
    <alternativeName>
        <fullName evidence="7">Meso-A2pm-adding enzyme</fullName>
    </alternativeName>
    <alternativeName>
        <fullName evidence="7">Meso-diaminopimelate-adding enzyme</fullName>
    </alternativeName>
    <alternativeName>
        <fullName evidence="7">UDP-MurNAc-L-Ala-D-Glu:meso-diaminopimelate ligase</fullName>
    </alternativeName>
    <alternativeName>
        <fullName evidence="7">UDP-MurNAc-tripeptide synthetase</fullName>
    </alternativeName>
    <alternativeName>
        <fullName evidence="7">UDP-N-acetylmuramyl-tripeptide synthetase</fullName>
    </alternativeName>
</protein>
<keyword evidence="5 7" id="KW-0131">Cell cycle</keyword>
<dbReference type="GO" id="GO:0005524">
    <property type="term" value="F:ATP binding"/>
    <property type="evidence" value="ECO:0007669"/>
    <property type="project" value="UniProtKB-UniRule"/>
</dbReference>
<evidence type="ECO:0000313" key="13">
    <source>
        <dbReference type="Proteomes" id="UP000295443"/>
    </source>
</evidence>
<evidence type="ECO:0000256" key="3">
    <source>
        <dbReference type="ARBA" id="ARBA00022960"/>
    </source>
</evidence>
<dbReference type="GO" id="GO:0071555">
    <property type="term" value="P:cell wall organization"/>
    <property type="evidence" value="ECO:0007669"/>
    <property type="project" value="UniProtKB-KW"/>
</dbReference>
<evidence type="ECO:0000256" key="4">
    <source>
        <dbReference type="ARBA" id="ARBA00022984"/>
    </source>
</evidence>
<proteinExistence type="inferred from homology"/>
<dbReference type="SUPFAM" id="SSF53244">
    <property type="entry name" value="MurD-like peptide ligases, peptide-binding domain"/>
    <property type="match status" value="1"/>
</dbReference>
<dbReference type="GO" id="GO:0005737">
    <property type="term" value="C:cytoplasm"/>
    <property type="evidence" value="ECO:0007669"/>
    <property type="project" value="UniProtKB-SubCell"/>
</dbReference>
<feature type="binding site" evidence="7">
    <location>
        <begin position="403"/>
        <end position="406"/>
    </location>
    <ligand>
        <name>meso-2,6-diaminopimelate</name>
        <dbReference type="ChEBI" id="CHEBI:57791"/>
    </ligand>
</feature>
<dbReference type="InterPro" id="IPR036615">
    <property type="entry name" value="Mur_ligase_C_dom_sf"/>
</dbReference>
<evidence type="ECO:0000259" key="9">
    <source>
        <dbReference type="Pfam" id="PF01225"/>
    </source>
</evidence>
<dbReference type="PANTHER" id="PTHR23135:SF4">
    <property type="entry name" value="UDP-N-ACETYLMURAMOYL-L-ALANYL-D-GLUTAMATE--2,6-DIAMINOPIMELATE LIGASE MURE HOMOLOG, CHLOROPLASTIC"/>
    <property type="match status" value="1"/>
</dbReference>
<dbReference type="InterPro" id="IPR013221">
    <property type="entry name" value="Mur_ligase_cen"/>
</dbReference>
<gene>
    <name evidence="7" type="primary">murE</name>
    <name evidence="12" type="ORF">EZJ19_01860</name>
</gene>
<comment type="catalytic activity">
    <reaction evidence="7">
        <text>UDP-N-acetyl-alpha-D-muramoyl-L-alanyl-D-glutamate + meso-2,6-diaminopimelate + ATP = UDP-N-acetyl-alpha-D-muramoyl-L-alanyl-gamma-D-glutamyl-meso-2,6-diaminopimelate + ADP + phosphate + H(+)</text>
        <dbReference type="Rhea" id="RHEA:23676"/>
        <dbReference type="ChEBI" id="CHEBI:15378"/>
        <dbReference type="ChEBI" id="CHEBI:30616"/>
        <dbReference type="ChEBI" id="CHEBI:43474"/>
        <dbReference type="ChEBI" id="CHEBI:57791"/>
        <dbReference type="ChEBI" id="CHEBI:83900"/>
        <dbReference type="ChEBI" id="CHEBI:83905"/>
        <dbReference type="ChEBI" id="CHEBI:456216"/>
        <dbReference type="EC" id="6.3.2.13"/>
    </reaction>
</comment>
<feature type="binding site" evidence="7">
    <location>
        <position position="177"/>
    </location>
    <ligand>
        <name>UDP-N-acetyl-alpha-D-muramoyl-L-alanyl-D-glutamate</name>
        <dbReference type="ChEBI" id="CHEBI:83900"/>
    </ligand>
</feature>
<feature type="short sequence motif" description="Meso-diaminopimelate recognition motif" evidence="7">
    <location>
        <begin position="403"/>
        <end position="406"/>
    </location>
</feature>
<feature type="binding site" evidence="7">
    <location>
        <position position="456"/>
    </location>
    <ligand>
        <name>meso-2,6-diaminopimelate</name>
        <dbReference type="ChEBI" id="CHEBI:57791"/>
    </ligand>
</feature>
<sequence>MSAAAVLAAELRARLPGAAGLTADSRKVRPGDVFLAMPGAVHDGRAHIPAALAAGAAGIVWEAEGYAWPAQYEVANWPVAGLAGIAAGLAGEWWQRPSETLWMVGITGTNGKTSCSHWLADCLGRLGRRTAVIGTLGNGFPDALAGASHTTPDAVSLQGLLAGYRDAGAAGVAMEVSSHALDQGRVAGVAFDVAVLTNLSRDHLDYHGDMASYAHAKARLFDWPGLGWAVLNQEDELGRRLYADLAGRPVERLGYGFGAGEVRGSDLRLSADGLAMNVATPWGGGELRAALMGRFNADNLLACLAALLASGVDLEAALAVLGQVRPAPGRMQRVAGPAGTPTLVVDYAHTPDALEKALATLRPLTAGRLLCVFGCGGGRDRGKRPLMGEVAARLADLAIVTSDNPRNEDPAAIVAEIRAGMSGAERVEPDRGQAIAEAIALAGPDDVVLVAGKGHEDYQEVQGERRPFSDVAVAQQLLEEQVHASA</sequence>
<evidence type="ECO:0000256" key="5">
    <source>
        <dbReference type="ARBA" id="ARBA00023306"/>
    </source>
</evidence>
<dbReference type="NCBIfam" id="NF001124">
    <property type="entry name" value="PRK00139.1-2"/>
    <property type="match status" value="1"/>
</dbReference>
<evidence type="ECO:0000256" key="8">
    <source>
        <dbReference type="RuleBase" id="RU004135"/>
    </source>
</evidence>
<dbReference type="NCBIfam" id="NF001126">
    <property type="entry name" value="PRK00139.1-4"/>
    <property type="match status" value="1"/>
</dbReference>
<feature type="binding site" evidence="7">
    <location>
        <begin position="150"/>
        <end position="151"/>
    </location>
    <ligand>
        <name>UDP-N-acetyl-alpha-D-muramoyl-L-alanyl-D-glutamate</name>
        <dbReference type="ChEBI" id="CHEBI:83900"/>
    </ligand>
</feature>
<comment type="caution">
    <text evidence="12">The sequence shown here is derived from an EMBL/GenBank/DDBJ whole genome shotgun (WGS) entry which is preliminary data.</text>
</comment>
<evidence type="ECO:0000259" key="11">
    <source>
        <dbReference type="Pfam" id="PF08245"/>
    </source>
</evidence>
<dbReference type="InterPro" id="IPR004101">
    <property type="entry name" value="Mur_ligase_C"/>
</dbReference>
<dbReference type="Pfam" id="PF08245">
    <property type="entry name" value="Mur_ligase_M"/>
    <property type="match status" value="1"/>
</dbReference>
<feature type="domain" description="Mur ligase C-terminal" evidence="10">
    <location>
        <begin position="329"/>
        <end position="454"/>
    </location>
</feature>
<feature type="binding site" evidence="7">
    <location>
        <position position="25"/>
    </location>
    <ligand>
        <name>UDP-N-acetyl-alpha-D-muramoyl-L-alanyl-D-glutamate</name>
        <dbReference type="ChEBI" id="CHEBI:83900"/>
    </ligand>
</feature>
<dbReference type="Gene3D" id="3.40.1190.10">
    <property type="entry name" value="Mur-like, catalytic domain"/>
    <property type="match status" value="1"/>
</dbReference>
<dbReference type="AlphaFoldDB" id="A0A4R1BMI3"/>
<comment type="PTM">
    <text evidence="7">Carboxylation is probably crucial for Mg(2+) binding and, consequently, for the gamma-phosphate positioning of ATP.</text>
</comment>
<feature type="binding site" evidence="7">
    <location>
        <begin position="108"/>
        <end position="114"/>
    </location>
    <ligand>
        <name>ATP</name>
        <dbReference type="ChEBI" id="CHEBI:30616"/>
    </ligand>
</feature>
<keyword evidence="7 12" id="KW-0436">Ligase</keyword>
<keyword evidence="7" id="KW-0067">ATP-binding</keyword>
<keyword evidence="4 7" id="KW-0573">Peptidoglycan synthesis</keyword>
<dbReference type="HAMAP" id="MF_00208">
    <property type="entry name" value="MurE"/>
    <property type="match status" value="1"/>
</dbReference>
<dbReference type="Proteomes" id="UP000295443">
    <property type="component" value="Unassembled WGS sequence"/>
</dbReference>
<keyword evidence="3 7" id="KW-0133">Cell shape</keyword>
<dbReference type="Gene3D" id="3.90.190.20">
    <property type="entry name" value="Mur ligase, C-terminal domain"/>
    <property type="match status" value="1"/>
</dbReference>
<dbReference type="NCBIfam" id="TIGR01085">
    <property type="entry name" value="murE"/>
    <property type="match status" value="1"/>
</dbReference>
<keyword evidence="7" id="KW-0547">Nucleotide-binding</keyword>
<dbReference type="SUPFAM" id="SSF53623">
    <property type="entry name" value="MurD-like peptide ligases, catalytic domain"/>
    <property type="match status" value="1"/>
</dbReference>
<feature type="binding site" evidence="7">
    <location>
        <position position="379"/>
    </location>
    <ligand>
        <name>meso-2,6-diaminopimelate</name>
        <dbReference type="ChEBI" id="CHEBI:57791"/>
    </ligand>
</feature>
<dbReference type="GO" id="GO:0000287">
    <property type="term" value="F:magnesium ion binding"/>
    <property type="evidence" value="ECO:0007669"/>
    <property type="project" value="UniProtKB-UniRule"/>
</dbReference>
<feature type="binding site" evidence="7">
    <location>
        <position position="452"/>
    </location>
    <ligand>
        <name>meso-2,6-diaminopimelate</name>
        <dbReference type="ChEBI" id="CHEBI:57791"/>
    </ligand>
</feature>
<evidence type="ECO:0000256" key="6">
    <source>
        <dbReference type="ARBA" id="ARBA00023316"/>
    </source>
</evidence>
<dbReference type="EMBL" id="SJZB01000009">
    <property type="protein sequence ID" value="TCJ18720.1"/>
    <property type="molecule type" value="Genomic_DNA"/>
</dbReference>
<comment type="similarity">
    <text evidence="1 7">Belongs to the MurCDEF family. MurE subfamily.</text>
</comment>
<dbReference type="SUPFAM" id="SSF63418">
    <property type="entry name" value="MurE/MurF N-terminal domain"/>
    <property type="match status" value="1"/>
</dbReference>
<organism evidence="12 13">
    <name type="scientific">Parasulfuritortus cantonensis</name>
    <dbReference type="NCBI Taxonomy" id="2528202"/>
    <lineage>
        <taxon>Bacteria</taxon>
        <taxon>Pseudomonadati</taxon>
        <taxon>Pseudomonadota</taxon>
        <taxon>Betaproteobacteria</taxon>
        <taxon>Nitrosomonadales</taxon>
        <taxon>Thiobacillaceae</taxon>
        <taxon>Parasulfuritortus</taxon>
    </lineage>
</organism>
<keyword evidence="7" id="KW-0460">Magnesium</keyword>
<dbReference type="GO" id="GO:0008765">
    <property type="term" value="F:UDP-N-acetylmuramoylalanyl-D-glutamate-2,6-diaminopimelate ligase activity"/>
    <property type="evidence" value="ECO:0007669"/>
    <property type="project" value="UniProtKB-UniRule"/>
</dbReference>
<dbReference type="InterPro" id="IPR000713">
    <property type="entry name" value="Mur_ligase_N"/>
</dbReference>
<accession>A0A4R1BMI3</accession>
<dbReference type="GO" id="GO:0051301">
    <property type="term" value="P:cell division"/>
    <property type="evidence" value="ECO:0007669"/>
    <property type="project" value="UniProtKB-KW"/>
</dbReference>
<comment type="subcellular location">
    <subcellularLocation>
        <location evidence="7 8">Cytoplasm</location>
    </subcellularLocation>
</comment>
<evidence type="ECO:0000256" key="7">
    <source>
        <dbReference type="HAMAP-Rule" id="MF_00208"/>
    </source>
</evidence>
<dbReference type="Pfam" id="PF02875">
    <property type="entry name" value="Mur_ligase_C"/>
    <property type="match status" value="1"/>
</dbReference>
<dbReference type="UniPathway" id="UPA00219"/>
<comment type="cofactor">
    <cofactor evidence="7">
        <name>Mg(2+)</name>
        <dbReference type="ChEBI" id="CHEBI:18420"/>
    </cofactor>
</comment>
<dbReference type="InterPro" id="IPR036565">
    <property type="entry name" value="Mur-like_cat_sf"/>
</dbReference>
<dbReference type="InterPro" id="IPR035911">
    <property type="entry name" value="MurE/MurF_N"/>
</dbReference>
<comment type="caution">
    <text evidence="7">Lacks conserved residue(s) required for the propagation of feature annotation.</text>
</comment>
<keyword evidence="6 7" id="KW-0961">Cell wall biogenesis/degradation</keyword>
<evidence type="ECO:0000313" key="12">
    <source>
        <dbReference type="EMBL" id="TCJ18720.1"/>
    </source>
</evidence>
<evidence type="ECO:0000256" key="1">
    <source>
        <dbReference type="ARBA" id="ARBA00005898"/>
    </source>
</evidence>
<name>A0A4R1BMI3_9PROT</name>
<keyword evidence="7" id="KW-0963">Cytoplasm</keyword>
<evidence type="ECO:0000256" key="2">
    <source>
        <dbReference type="ARBA" id="ARBA00022618"/>
    </source>
</evidence>
<dbReference type="Pfam" id="PF01225">
    <property type="entry name" value="Mur_ligase"/>
    <property type="match status" value="1"/>
</dbReference>
<dbReference type="GO" id="GO:0009252">
    <property type="term" value="P:peptidoglycan biosynthetic process"/>
    <property type="evidence" value="ECO:0007669"/>
    <property type="project" value="UniProtKB-UniRule"/>
</dbReference>
<keyword evidence="13" id="KW-1185">Reference proteome</keyword>
<evidence type="ECO:0000259" key="10">
    <source>
        <dbReference type="Pfam" id="PF02875"/>
    </source>
</evidence>
<comment type="pathway">
    <text evidence="7 8">Cell wall biogenesis; peptidoglycan biosynthesis.</text>
</comment>
<feature type="binding site" evidence="7">
    <location>
        <position position="183"/>
    </location>
    <ligand>
        <name>UDP-N-acetyl-alpha-D-muramoyl-L-alanyl-D-glutamate</name>
        <dbReference type="ChEBI" id="CHEBI:83900"/>
    </ligand>
</feature>
<reference evidence="12 13" key="1">
    <citation type="submission" date="2019-03" db="EMBL/GenBank/DDBJ databases">
        <title>Genome sequence of Thiobacillaceae bacterium LSR1, a sulfur-oxidizing bacterium isolated from freshwater sediment.</title>
        <authorList>
            <person name="Li S."/>
        </authorList>
    </citation>
    <scope>NUCLEOTIDE SEQUENCE [LARGE SCALE GENOMIC DNA]</scope>
    <source>
        <strain evidence="12 13">LSR1</strain>
    </source>
</reference>
<dbReference type="GO" id="GO:0008360">
    <property type="term" value="P:regulation of cell shape"/>
    <property type="evidence" value="ECO:0007669"/>
    <property type="project" value="UniProtKB-KW"/>
</dbReference>
<dbReference type="Gene3D" id="3.40.1390.10">
    <property type="entry name" value="MurE/MurF, N-terminal domain"/>
    <property type="match status" value="1"/>
</dbReference>
<dbReference type="RefSeq" id="WP_131444605.1">
    <property type="nucleotide sequence ID" value="NZ_SJZB01000009.1"/>
</dbReference>
<feature type="modified residue" description="N6-carboxylysine" evidence="7">
    <location>
        <position position="217"/>
    </location>
</feature>
<comment type="function">
    <text evidence="7">Catalyzes the addition of meso-diaminopimelic acid to the nucleotide precursor UDP-N-acetylmuramoyl-L-alanyl-D-glutamate (UMAG) in the biosynthesis of bacterial cell-wall peptidoglycan.</text>
</comment>
<feature type="domain" description="Mur ligase N-terminal catalytic" evidence="9">
    <location>
        <begin position="20"/>
        <end position="65"/>
    </location>
</feature>